<evidence type="ECO:0000313" key="2">
    <source>
        <dbReference type="Proteomes" id="UP000612808"/>
    </source>
</evidence>
<protein>
    <submittedName>
        <fullName evidence="1">Uncharacterized protein</fullName>
    </submittedName>
</protein>
<dbReference type="AlphaFoldDB" id="A0A8J3N935"/>
<gene>
    <name evidence="1" type="ORF">Aru02nite_18280</name>
</gene>
<dbReference type="EMBL" id="BOMB01000010">
    <property type="protein sequence ID" value="GID10939.1"/>
    <property type="molecule type" value="Genomic_DNA"/>
</dbReference>
<dbReference type="Proteomes" id="UP000612808">
    <property type="component" value="Unassembled WGS sequence"/>
</dbReference>
<proteinExistence type="predicted"/>
<dbReference type="RefSeq" id="WP_203656578.1">
    <property type="nucleotide sequence ID" value="NZ_BAAAZM010000004.1"/>
</dbReference>
<organism evidence="1 2">
    <name type="scientific">Actinocatenispora rupis</name>
    <dbReference type="NCBI Taxonomy" id="519421"/>
    <lineage>
        <taxon>Bacteria</taxon>
        <taxon>Bacillati</taxon>
        <taxon>Actinomycetota</taxon>
        <taxon>Actinomycetes</taxon>
        <taxon>Micromonosporales</taxon>
        <taxon>Micromonosporaceae</taxon>
        <taxon>Actinocatenispora</taxon>
    </lineage>
</organism>
<reference evidence="1" key="1">
    <citation type="submission" date="2021-01" db="EMBL/GenBank/DDBJ databases">
        <title>Whole genome shotgun sequence of Actinocatenispora rupis NBRC 107355.</title>
        <authorList>
            <person name="Komaki H."/>
            <person name="Tamura T."/>
        </authorList>
    </citation>
    <scope>NUCLEOTIDE SEQUENCE</scope>
    <source>
        <strain evidence="1">NBRC 107355</strain>
    </source>
</reference>
<keyword evidence="2" id="KW-1185">Reference proteome</keyword>
<sequence>MRSNTARRVVTALLLCLAVVTALIGIPVPIAPRTVRHLKQESAQSQQYERPA</sequence>
<name>A0A8J3N935_9ACTN</name>
<accession>A0A8J3N935</accession>
<evidence type="ECO:0000313" key="1">
    <source>
        <dbReference type="EMBL" id="GID10939.1"/>
    </source>
</evidence>
<comment type="caution">
    <text evidence="1">The sequence shown here is derived from an EMBL/GenBank/DDBJ whole genome shotgun (WGS) entry which is preliminary data.</text>
</comment>